<dbReference type="PROSITE" id="PS00027">
    <property type="entry name" value="HOMEOBOX_1"/>
    <property type="match status" value="1"/>
</dbReference>
<comment type="caution">
    <text evidence="9">The sequence shown here is derived from an EMBL/GenBank/DDBJ whole genome shotgun (WGS) entry which is preliminary data.</text>
</comment>
<dbReference type="InterPro" id="IPR017970">
    <property type="entry name" value="Homeobox_CS"/>
</dbReference>
<dbReference type="AlphaFoldDB" id="A0A8S3PZ28"/>
<evidence type="ECO:0000256" key="3">
    <source>
        <dbReference type="ARBA" id="ARBA00023125"/>
    </source>
</evidence>
<dbReference type="Gene3D" id="1.10.10.60">
    <property type="entry name" value="Homeodomain-like"/>
    <property type="match status" value="1"/>
</dbReference>
<feature type="DNA-binding region" description="Homeobox" evidence="6">
    <location>
        <begin position="131"/>
        <end position="193"/>
    </location>
</feature>
<evidence type="ECO:0000256" key="7">
    <source>
        <dbReference type="SAM" id="MobiDB-lite"/>
    </source>
</evidence>
<keyword evidence="5 6" id="KW-0539">Nucleus</keyword>
<gene>
    <name evidence="9" type="ORF">MEDL_3647</name>
</gene>
<dbReference type="GO" id="GO:0000978">
    <property type="term" value="F:RNA polymerase II cis-regulatory region sequence-specific DNA binding"/>
    <property type="evidence" value="ECO:0007669"/>
    <property type="project" value="TreeGrafter"/>
</dbReference>
<proteinExistence type="inferred from homology"/>
<evidence type="ECO:0000313" key="10">
    <source>
        <dbReference type="Proteomes" id="UP000683360"/>
    </source>
</evidence>
<evidence type="ECO:0000259" key="8">
    <source>
        <dbReference type="PROSITE" id="PS50071"/>
    </source>
</evidence>
<feature type="compositionally biased region" description="Acidic residues" evidence="7">
    <location>
        <begin position="204"/>
        <end position="213"/>
    </location>
</feature>
<accession>A0A8S3PZ28</accession>
<comment type="similarity">
    <text evidence="2">Belongs to the TALE/IRO homeobox family.</text>
</comment>
<feature type="region of interest" description="Disordered" evidence="7">
    <location>
        <begin position="192"/>
        <end position="241"/>
    </location>
</feature>
<dbReference type="GO" id="GO:0000981">
    <property type="term" value="F:DNA-binding transcription factor activity, RNA polymerase II-specific"/>
    <property type="evidence" value="ECO:0007669"/>
    <property type="project" value="InterPro"/>
</dbReference>
<feature type="region of interest" description="Disordered" evidence="7">
    <location>
        <begin position="332"/>
        <end position="409"/>
    </location>
</feature>
<feature type="region of interest" description="Disordered" evidence="7">
    <location>
        <begin position="284"/>
        <end position="316"/>
    </location>
</feature>
<dbReference type="PROSITE" id="PS50071">
    <property type="entry name" value="HOMEOBOX_2"/>
    <property type="match status" value="1"/>
</dbReference>
<dbReference type="GO" id="GO:0030182">
    <property type="term" value="P:neuron differentiation"/>
    <property type="evidence" value="ECO:0007669"/>
    <property type="project" value="TreeGrafter"/>
</dbReference>
<evidence type="ECO:0000256" key="5">
    <source>
        <dbReference type="ARBA" id="ARBA00023242"/>
    </source>
</evidence>
<evidence type="ECO:0000256" key="6">
    <source>
        <dbReference type="PROSITE-ProRule" id="PRU00108"/>
    </source>
</evidence>
<dbReference type="SUPFAM" id="SSF46689">
    <property type="entry name" value="Homeodomain-like"/>
    <property type="match status" value="1"/>
</dbReference>
<feature type="compositionally biased region" description="Polar residues" evidence="7">
    <location>
        <begin position="290"/>
        <end position="316"/>
    </location>
</feature>
<feature type="compositionally biased region" description="Polar residues" evidence="7">
    <location>
        <begin position="349"/>
        <end position="390"/>
    </location>
</feature>
<feature type="compositionally biased region" description="Basic and acidic residues" evidence="7">
    <location>
        <begin position="214"/>
        <end position="225"/>
    </location>
</feature>
<evidence type="ECO:0000313" key="9">
    <source>
        <dbReference type="EMBL" id="CAG2188219.1"/>
    </source>
</evidence>
<protein>
    <recommendedName>
        <fullName evidence="8">Homeobox domain-containing protein</fullName>
    </recommendedName>
</protein>
<dbReference type="InterPro" id="IPR008422">
    <property type="entry name" value="KN_HD"/>
</dbReference>
<dbReference type="FunFam" id="1.10.10.60:FF:000003">
    <property type="entry name" value="Iroquois-class homeobox protein IRX"/>
    <property type="match status" value="1"/>
</dbReference>
<dbReference type="Proteomes" id="UP000683360">
    <property type="component" value="Unassembled WGS sequence"/>
</dbReference>
<evidence type="ECO:0000256" key="4">
    <source>
        <dbReference type="ARBA" id="ARBA00023155"/>
    </source>
</evidence>
<dbReference type="InterPro" id="IPR009057">
    <property type="entry name" value="Homeodomain-like_sf"/>
</dbReference>
<sequence length="409" mass="44855">MAFAHQYTHAGTAAMPGSQVMLSSKSSHSPTAPSTMEQARALLHESGLPLLHFLPRMNGLPESLYGQGPLTPNGLGVEPSAFYPMGSPPGHLTGSPEWKGIPGQSQVMYPFDPMLACHPYASFYGGLDLNNAARRKNATRETTSALKAWLYEHRKNPYPTKGEKIMLAIITKMTLTQVSTWFANARRRLKKESKTGWNGKDRDLDDSDFETDGEERTNENEDKSKMSSISCSGNDSDDEDIDIKVTSDISDISDAEIELEDSRSIGTGSRISVHSEPATYTVPSYRCENRLTNSSPATRNECPTVNVGQSNSNATNTKPKIWSIEEIMNKDSNKANTSGHHHQTHSRTSDNIATNSTLPERTNMRPSSIDISQNVKYTINGLKSQSNQTGPRARIETVVSPSDSDNDSS</sequence>
<organism evidence="9 10">
    <name type="scientific">Mytilus edulis</name>
    <name type="common">Blue mussel</name>
    <dbReference type="NCBI Taxonomy" id="6550"/>
    <lineage>
        <taxon>Eukaryota</taxon>
        <taxon>Metazoa</taxon>
        <taxon>Spiralia</taxon>
        <taxon>Lophotrochozoa</taxon>
        <taxon>Mollusca</taxon>
        <taxon>Bivalvia</taxon>
        <taxon>Autobranchia</taxon>
        <taxon>Pteriomorphia</taxon>
        <taxon>Mytilida</taxon>
        <taxon>Mytiloidea</taxon>
        <taxon>Mytilidae</taxon>
        <taxon>Mytilinae</taxon>
        <taxon>Mytilus</taxon>
    </lineage>
</organism>
<dbReference type="PANTHER" id="PTHR11211">
    <property type="entry name" value="IROQUOIS-CLASS HOMEODOMAIN PROTEIN IRX"/>
    <property type="match status" value="1"/>
</dbReference>
<comment type="subcellular location">
    <subcellularLocation>
        <location evidence="1 6">Nucleus</location>
    </subcellularLocation>
</comment>
<keyword evidence="4 6" id="KW-0371">Homeobox</keyword>
<dbReference type="OrthoDB" id="5399138at2759"/>
<dbReference type="Pfam" id="PF05920">
    <property type="entry name" value="Homeobox_KN"/>
    <property type="match status" value="1"/>
</dbReference>
<dbReference type="GO" id="GO:0005634">
    <property type="term" value="C:nucleus"/>
    <property type="evidence" value="ECO:0007669"/>
    <property type="project" value="UniProtKB-SubCell"/>
</dbReference>
<dbReference type="PANTHER" id="PTHR11211:SF40">
    <property type="entry name" value="MIRROR, ISOFORM C"/>
    <property type="match status" value="1"/>
</dbReference>
<evidence type="ECO:0000256" key="2">
    <source>
        <dbReference type="ARBA" id="ARBA00008446"/>
    </source>
</evidence>
<name>A0A8S3PZ28_MYTED</name>
<dbReference type="CDD" id="cd00086">
    <property type="entry name" value="homeodomain"/>
    <property type="match status" value="1"/>
</dbReference>
<feature type="domain" description="Homeobox" evidence="8">
    <location>
        <begin position="129"/>
        <end position="192"/>
    </location>
</feature>
<dbReference type="EMBL" id="CAJPWZ010000202">
    <property type="protein sequence ID" value="CAG2188219.1"/>
    <property type="molecule type" value="Genomic_DNA"/>
</dbReference>
<evidence type="ECO:0000256" key="1">
    <source>
        <dbReference type="ARBA" id="ARBA00004123"/>
    </source>
</evidence>
<dbReference type="InterPro" id="IPR001356">
    <property type="entry name" value="HD"/>
</dbReference>
<dbReference type="SMART" id="SM00389">
    <property type="entry name" value="HOX"/>
    <property type="match status" value="1"/>
</dbReference>
<dbReference type="GO" id="GO:0048468">
    <property type="term" value="P:cell development"/>
    <property type="evidence" value="ECO:0007669"/>
    <property type="project" value="TreeGrafter"/>
</dbReference>
<keyword evidence="10" id="KW-1185">Reference proteome</keyword>
<reference evidence="9" key="1">
    <citation type="submission" date="2021-03" db="EMBL/GenBank/DDBJ databases">
        <authorList>
            <person name="Bekaert M."/>
        </authorList>
    </citation>
    <scope>NUCLEOTIDE SEQUENCE</scope>
</reference>
<keyword evidence="3 6" id="KW-0238">DNA-binding</keyword>